<evidence type="ECO:0000313" key="1">
    <source>
        <dbReference type="Proteomes" id="UP000887581"/>
    </source>
</evidence>
<proteinExistence type="predicted"/>
<evidence type="ECO:0000313" key="2">
    <source>
        <dbReference type="WBParaSite" id="sdigi.contig279.g6998.t1"/>
    </source>
</evidence>
<keyword evidence="1" id="KW-1185">Reference proteome</keyword>
<protein>
    <submittedName>
        <fullName evidence="2">Uncharacterized protein</fullName>
    </submittedName>
</protein>
<reference evidence="2" key="1">
    <citation type="submission" date="2022-11" db="UniProtKB">
        <authorList>
            <consortium name="WormBaseParasite"/>
        </authorList>
    </citation>
    <scope>IDENTIFICATION</scope>
</reference>
<sequence length="70" mass="8223">MSSEGIFQQLLRKASFNQQRYLYARDDCMDMCHVFGINLGCEMVPEDDIEVIKTVTFKHLQHMVFFQCGE</sequence>
<dbReference type="Proteomes" id="UP000887581">
    <property type="component" value="Unplaced"/>
</dbReference>
<dbReference type="WBParaSite" id="sdigi.contig279.g6998.t1">
    <property type="protein sequence ID" value="sdigi.contig279.g6998.t1"/>
    <property type="gene ID" value="sdigi.contig279.g6998"/>
</dbReference>
<organism evidence="1 2">
    <name type="scientific">Setaria digitata</name>
    <dbReference type="NCBI Taxonomy" id="48799"/>
    <lineage>
        <taxon>Eukaryota</taxon>
        <taxon>Metazoa</taxon>
        <taxon>Ecdysozoa</taxon>
        <taxon>Nematoda</taxon>
        <taxon>Chromadorea</taxon>
        <taxon>Rhabditida</taxon>
        <taxon>Spirurina</taxon>
        <taxon>Spiruromorpha</taxon>
        <taxon>Filarioidea</taxon>
        <taxon>Setariidae</taxon>
        <taxon>Setaria</taxon>
    </lineage>
</organism>
<accession>A0A915PN25</accession>
<dbReference type="AlphaFoldDB" id="A0A915PN25"/>
<name>A0A915PN25_9BILA</name>